<organism evidence="8 9">
    <name type="scientific">Collinsella aerofaciens</name>
    <dbReference type="NCBI Taxonomy" id="74426"/>
    <lineage>
        <taxon>Bacteria</taxon>
        <taxon>Bacillati</taxon>
        <taxon>Actinomycetota</taxon>
        <taxon>Coriobacteriia</taxon>
        <taxon>Coriobacteriales</taxon>
        <taxon>Coriobacteriaceae</taxon>
        <taxon>Collinsella</taxon>
    </lineage>
</organism>
<dbReference type="InterPro" id="IPR007627">
    <property type="entry name" value="RNA_pol_sigma70_r2"/>
</dbReference>
<evidence type="ECO:0000259" key="7">
    <source>
        <dbReference type="Pfam" id="PF08281"/>
    </source>
</evidence>
<dbReference type="AlphaFoldDB" id="A0A6L8RLF5"/>
<dbReference type="InterPro" id="IPR014284">
    <property type="entry name" value="RNA_pol_sigma-70_dom"/>
</dbReference>
<comment type="similarity">
    <text evidence="1">Belongs to the sigma-70 factor family. ECF subfamily.</text>
</comment>
<comment type="caution">
    <text evidence="8">The sequence shown here is derived from an EMBL/GenBank/DDBJ whole genome shotgun (WGS) entry which is preliminary data.</text>
</comment>
<dbReference type="PANTHER" id="PTHR43133:SF8">
    <property type="entry name" value="RNA POLYMERASE SIGMA FACTOR HI_1459-RELATED"/>
    <property type="match status" value="1"/>
</dbReference>
<dbReference type="Proteomes" id="UP000481598">
    <property type="component" value="Unassembled WGS sequence"/>
</dbReference>
<evidence type="ECO:0000313" key="8">
    <source>
        <dbReference type="EMBL" id="MZJ85756.1"/>
    </source>
</evidence>
<evidence type="ECO:0000256" key="1">
    <source>
        <dbReference type="ARBA" id="ARBA00010641"/>
    </source>
</evidence>
<accession>A0A6L8RLF5</accession>
<evidence type="ECO:0000256" key="5">
    <source>
        <dbReference type="ARBA" id="ARBA00023163"/>
    </source>
</evidence>
<keyword evidence="3" id="KW-0731">Sigma factor</keyword>
<dbReference type="InterPro" id="IPR013324">
    <property type="entry name" value="RNA_pol_sigma_r3/r4-like"/>
</dbReference>
<dbReference type="InterPro" id="IPR039425">
    <property type="entry name" value="RNA_pol_sigma-70-like"/>
</dbReference>
<dbReference type="GO" id="GO:0006352">
    <property type="term" value="P:DNA-templated transcription initiation"/>
    <property type="evidence" value="ECO:0007669"/>
    <property type="project" value="InterPro"/>
</dbReference>
<dbReference type="EMBL" id="WWTB01000008">
    <property type="protein sequence ID" value="MZJ85756.1"/>
    <property type="molecule type" value="Genomic_DNA"/>
</dbReference>
<gene>
    <name evidence="8" type="ORF">GT635_04705</name>
</gene>
<dbReference type="SUPFAM" id="SSF88946">
    <property type="entry name" value="Sigma2 domain of RNA polymerase sigma factors"/>
    <property type="match status" value="1"/>
</dbReference>
<dbReference type="InterPro" id="IPR013249">
    <property type="entry name" value="RNA_pol_sigma70_r4_t2"/>
</dbReference>
<dbReference type="Pfam" id="PF08281">
    <property type="entry name" value="Sigma70_r4_2"/>
    <property type="match status" value="1"/>
</dbReference>
<dbReference type="PANTHER" id="PTHR43133">
    <property type="entry name" value="RNA POLYMERASE ECF-TYPE SIGMA FACTO"/>
    <property type="match status" value="1"/>
</dbReference>
<dbReference type="SUPFAM" id="SSF88659">
    <property type="entry name" value="Sigma3 and sigma4 domains of RNA polymerase sigma factors"/>
    <property type="match status" value="1"/>
</dbReference>
<protein>
    <submittedName>
        <fullName evidence="8">Sigma-70 family RNA polymerase sigma factor</fullName>
    </submittedName>
</protein>
<dbReference type="Gene3D" id="1.10.10.10">
    <property type="entry name" value="Winged helix-like DNA-binding domain superfamily/Winged helix DNA-binding domain"/>
    <property type="match status" value="1"/>
</dbReference>
<sequence>MPARRNRNSTLRCDAGQIERKAKRLVDTYSDLILRLCYSALGSADDAQDICQDTLIKILQRTQPFDSLEHERAWVIRVALNACRDIGRTHANHPVVDLDSLPDFCAPVTHTEQEFAQRDCAILSAVTALPQAQRIAIFLHYYAGMSIREIADAVHATPAATAQHLSRGRASLRLSLKGDHNDYEFE</sequence>
<evidence type="ECO:0000256" key="4">
    <source>
        <dbReference type="ARBA" id="ARBA00023125"/>
    </source>
</evidence>
<evidence type="ECO:0000313" key="9">
    <source>
        <dbReference type="Proteomes" id="UP000481598"/>
    </source>
</evidence>
<keyword evidence="2" id="KW-0805">Transcription regulation</keyword>
<feature type="domain" description="RNA polymerase sigma factor 70 region 4 type 2" evidence="7">
    <location>
        <begin position="122"/>
        <end position="172"/>
    </location>
</feature>
<keyword evidence="5" id="KW-0804">Transcription</keyword>
<dbReference type="Gene3D" id="1.10.1740.10">
    <property type="match status" value="1"/>
</dbReference>
<dbReference type="NCBIfam" id="TIGR02937">
    <property type="entry name" value="sigma70-ECF"/>
    <property type="match status" value="1"/>
</dbReference>
<evidence type="ECO:0000259" key="6">
    <source>
        <dbReference type="Pfam" id="PF04542"/>
    </source>
</evidence>
<name>A0A6L8RLF5_9ACTN</name>
<dbReference type="InterPro" id="IPR013325">
    <property type="entry name" value="RNA_pol_sigma_r2"/>
</dbReference>
<dbReference type="GO" id="GO:0003677">
    <property type="term" value="F:DNA binding"/>
    <property type="evidence" value="ECO:0007669"/>
    <property type="project" value="UniProtKB-KW"/>
</dbReference>
<dbReference type="InterPro" id="IPR036388">
    <property type="entry name" value="WH-like_DNA-bd_sf"/>
</dbReference>
<reference evidence="8 9" key="1">
    <citation type="journal article" date="2019" name="Nat. Med.">
        <title>A library of human gut bacterial isolates paired with longitudinal multiomics data enables mechanistic microbiome research.</title>
        <authorList>
            <person name="Poyet M."/>
            <person name="Groussin M."/>
            <person name="Gibbons S.M."/>
            <person name="Avila-Pacheco J."/>
            <person name="Jiang X."/>
            <person name="Kearney S.M."/>
            <person name="Perrotta A.R."/>
            <person name="Berdy B."/>
            <person name="Zhao S."/>
            <person name="Lieberman T.D."/>
            <person name="Swanson P.K."/>
            <person name="Smith M."/>
            <person name="Roesemann S."/>
            <person name="Alexander J.E."/>
            <person name="Rich S.A."/>
            <person name="Livny J."/>
            <person name="Vlamakis H."/>
            <person name="Clish C."/>
            <person name="Bullock K."/>
            <person name="Deik A."/>
            <person name="Scott J."/>
            <person name="Pierce K.A."/>
            <person name="Xavier R.J."/>
            <person name="Alm E.J."/>
        </authorList>
    </citation>
    <scope>NUCLEOTIDE SEQUENCE [LARGE SCALE GENOMIC DNA]</scope>
    <source>
        <strain evidence="8 9">BIOML-A10</strain>
    </source>
</reference>
<dbReference type="GO" id="GO:0016987">
    <property type="term" value="F:sigma factor activity"/>
    <property type="evidence" value="ECO:0007669"/>
    <property type="project" value="UniProtKB-KW"/>
</dbReference>
<dbReference type="Pfam" id="PF04542">
    <property type="entry name" value="Sigma70_r2"/>
    <property type="match status" value="1"/>
</dbReference>
<keyword evidence="4" id="KW-0238">DNA-binding</keyword>
<evidence type="ECO:0000256" key="3">
    <source>
        <dbReference type="ARBA" id="ARBA00023082"/>
    </source>
</evidence>
<proteinExistence type="inferred from homology"/>
<evidence type="ECO:0000256" key="2">
    <source>
        <dbReference type="ARBA" id="ARBA00023015"/>
    </source>
</evidence>
<feature type="domain" description="RNA polymerase sigma-70 region 2" evidence="6">
    <location>
        <begin position="25"/>
        <end position="86"/>
    </location>
</feature>
<dbReference type="RefSeq" id="WP_161156101.1">
    <property type="nucleotide sequence ID" value="NZ_WWSY01000009.1"/>
</dbReference>